<comment type="caution">
    <text evidence="3">The sequence shown here is derived from an EMBL/GenBank/DDBJ whole genome shotgun (WGS) entry which is preliminary data.</text>
</comment>
<feature type="region of interest" description="Disordered" evidence="1">
    <location>
        <begin position="2178"/>
        <end position="2224"/>
    </location>
</feature>
<dbReference type="GO" id="GO:0003676">
    <property type="term" value="F:nucleic acid binding"/>
    <property type="evidence" value="ECO:0007669"/>
    <property type="project" value="InterPro"/>
</dbReference>
<feature type="domain" description="RNase H type-1" evidence="2">
    <location>
        <begin position="2581"/>
        <end position="2710"/>
    </location>
</feature>
<dbReference type="Pfam" id="PF03732">
    <property type="entry name" value="Retrotrans_gag"/>
    <property type="match status" value="2"/>
</dbReference>
<dbReference type="Pfam" id="PF24626">
    <property type="entry name" value="SH3_Tf2-1"/>
    <property type="match status" value="1"/>
</dbReference>
<feature type="region of interest" description="Disordered" evidence="1">
    <location>
        <begin position="1909"/>
        <end position="1935"/>
    </location>
</feature>
<dbReference type="InterPro" id="IPR002156">
    <property type="entry name" value="RNaseH_domain"/>
</dbReference>
<feature type="region of interest" description="Disordered" evidence="1">
    <location>
        <begin position="1208"/>
        <end position="1227"/>
    </location>
</feature>
<dbReference type="CDD" id="cd00303">
    <property type="entry name" value="retropepsin_like"/>
    <property type="match status" value="1"/>
</dbReference>
<dbReference type="InterPro" id="IPR041577">
    <property type="entry name" value="RT_RNaseH_2"/>
</dbReference>
<feature type="region of interest" description="Disordered" evidence="1">
    <location>
        <begin position="586"/>
        <end position="612"/>
    </location>
</feature>
<feature type="region of interest" description="Disordered" evidence="1">
    <location>
        <begin position="626"/>
        <end position="652"/>
    </location>
</feature>
<dbReference type="CDD" id="cd09274">
    <property type="entry name" value="RNase_HI_RT_Ty3"/>
    <property type="match status" value="1"/>
</dbReference>
<feature type="region of interest" description="Disordered" evidence="1">
    <location>
        <begin position="1102"/>
        <end position="1149"/>
    </location>
</feature>
<feature type="compositionally biased region" description="Basic residues" evidence="1">
    <location>
        <begin position="1"/>
        <end position="21"/>
    </location>
</feature>
<feature type="compositionally biased region" description="Acidic residues" evidence="1">
    <location>
        <begin position="1130"/>
        <end position="1142"/>
    </location>
</feature>
<feature type="compositionally biased region" description="Polar residues" evidence="1">
    <location>
        <begin position="1208"/>
        <end position="1218"/>
    </location>
</feature>
<dbReference type="GO" id="GO:0004523">
    <property type="term" value="F:RNA-DNA hybrid ribonuclease activity"/>
    <property type="evidence" value="ECO:0007669"/>
    <property type="project" value="InterPro"/>
</dbReference>
<feature type="compositionally biased region" description="Basic and acidic residues" evidence="1">
    <location>
        <begin position="57"/>
        <end position="79"/>
    </location>
</feature>
<feature type="compositionally biased region" description="Acidic residues" evidence="1">
    <location>
        <begin position="25"/>
        <end position="47"/>
    </location>
</feature>
<dbReference type="InterPro" id="IPR029480">
    <property type="entry name" value="Transpos_assoc"/>
</dbReference>
<dbReference type="CDD" id="cd09279">
    <property type="entry name" value="RNase_HI_like"/>
    <property type="match status" value="1"/>
</dbReference>
<reference evidence="3 4" key="1">
    <citation type="submission" date="2020-12" db="EMBL/GenBank/DDBJ databases">
        <title>Concerted genomic and epigenomic changes stabilize Arabidopsis allopolyploids.</title>
        <authorList>
            <person name="Chen Z."/>
        </authorList>
    </citation>
    <scope>NUCLEOTIDE SEQUENCE [LARGE SCALE GENOMIC DNA]</scope>
    <source>
        <strain evidence="3">Allo738</strain>
        <tissue evidence="3">Leaf</tissue>
    </source>
</reference>
<feature type="compositionally biased region" description="Basic and acidic residues" evidence="1">
    <location>
        <begin position="1817"/>
        <end position="1834"/>
    </location>
</feature>
<feature type="compositionally biased region" description="Basic and acidic residues" evidence="1">
    <location>
        <begin position="2192"/>
        <end position="2201"/>
    </location>
</feature>
<dbReference type="InterPro" id="IPR005162">
    <property type="entry name" value="Retrotrans_gag_dom"/>
</dbReference>
<evidence type="ECO:0000259" key="2">
    <source>
        <dbReference type="PROSITE" id="PS50879"/>
    </source>
</evidence>
<dbReference type="Pfam" id="PF13963">
    <property type="entry name" value="Transpos_assoc"/>
    <property type="match status" value="1"/>
</dbReference>
<protein>
    <recommendedName>
        <fullName evidence="2">RNase H type-1 domain-containing protein</fullName>
    </recommendedName>
</protein>
<name>A0A8T1ZJ10_9BRAS</name>
<sequence length="2796" mass="315730">MVNKKRKAKKVGTRSSTRSKKVAAQDDEVEDVTPQDNVVEEPQDDLVDSVTPEVVEEEKGNDKEDVTPEADQTEKVMSEDEKEDSGIEGEACLTGQEPQDDEEEATNMEEAANIEGTANMEEAANIEIGRRWLTLSSFLGVLVSEHIPVTLADWRKLDEVTKETLWEEIQGRFNLQEEWKKAVIFKQMCNIWRGRKSKLVSNVCAAKTAAERLALKPSNIPSSQVWNSWVRSKTSTAFTPMRSNLPDCRTNPTPLDNADFDLNRPFLLLTRLMNSLEYSEGAPNFANSSARRLGNLSEMLCPCRDCRNLCHQSIDKIVEHLVIRGMDKKYKTSCWSFHGEKRAYTEDNASQHETEAFDLFKTAFSMGEGEPNQTNDDEALEANDDEAVEETEFRKKLREAETPLYSDCIKYTKDMLPEDNVLPKSLAAIKKFLKIFGFGYENIHACKNDFILYRKEFEKLDSCPRCKVSRWEKDKHSNEIKVGIPAKRGSDFAELALFFGLFGPSNVFLGFLVICDISLLGKVNSSSGLFTVRIAWLVRLIRCVWLARIILILASGGLGSGHGSGAIGRRREESGWVDAGKDWLGYPGRTSSDTPEVMGSGTPGRLGSGTPEDDWARVPRKDWLGYPGRTSSDTHEVMGSGTPGRLGSGTPEDLPVRHNIDVMHVEKNVSDAILSILMQSAKSKDGLKARKDLEDIGIRNHLHTEVRGKKTYLPPAAYWLSKKEKTIFYQRLSKFRGPDGYCGNIANSVSVNPPNIGSLKSHDHHVLVQNLLPAALRGLLHKGPRIAINRLCSYFNRYMKTLENHARPEACMAEGYLAGECVAFCLEFLKDSVPVQETVNRNEDIEADRSVVEDRPLQKCIEVTLSDKDRDIAHRYVLMNMTSLDPYVEEDDNSNWYVVMRALPRGYHELETEEDLGGAPLPVQEVDDLDDDAFDDDSVYVRDDCEGLLVNSIDMILDNTKNMEHEPDLVDEEGAEGAMLLAGEELVSEEELVAEEALIAPIGPMIRSRIQGRTVQGNQGEPMNSLYNIEMKQHINIMAIGAVRLKAVRGGTIDVQEKAKIKCKTILEVLSLKFHHSMERMIQMHIWDGKIRLKLFSTFSTTDETTTNTTEPHEPKEQLVPGETPHEPEEQLVAEEQLEPEEALIVPAGPLTRSRSKRFNQAINRILRELEKKQEDVAQITLVMITPQVTIAMATMLDEKLGALSLNQVNPEPNQRQGQHQEKPRQDEEAINYYSHASSHSSQRRRQRERPPPRHPLGGLNLKIPVFHGTNNPDTYLEWDRRRAGDYLIKTWNQLKTIMRKSFVPSYYHHELHQRFRNLVQGSKTVEEYFKELETLMLRADIQEDGEAVMSRFMGGLNREIQDRLETQHYVELEEMIHKVVMFEQEIKKRNSRLSYVTTKTKYSSEKPSYQKEENSGYQKDYKPFVKPKPLDLDPKGKGKEVNTRARDIRCFKYQGLRHYASNFSNKRIMILKDNGEVESKDERLEDDLMEESLEAPAKGELLVARRSLIVLTKAEEQAQRKNLFHTRCLVKDGIKVDEEKVKAIREWPSPKNVSEVRSFHGLAGFYRRFIKDFSTIVVPLTEVIKKDVGFKWEASQEDAFRTLKEKLTNSPVLILPNFMKTLEIECDASGLGIGAVLMQDHKPIAFFSEKLGGATLNYPTYDKELYALVRALQTWHHYLWPKEFVIHSNHESLKHLKGQQKVNRSHARWVEFIETFPYMIKYKKVKQVHKKAKENLEARTKLYEKYANKGRRVVISNEGDQVWVHLRKERFPEERSSKLMPTIDGPFKVLKRINNNAYQLDLQVGEDDETTTSTTEPHEPKKQLVPEDAPHEPKEQLVAEEHLEPEEALIVPAGPLTRSRSKRFNQAINGILRDLDKKQEDMAQITLMMITTQGVRLFATPGNTQTPLAGQPANTSNQAAVGDATNSTGEQVPQGQGNLPDDDGFFIEDPNVTLSDNIIKVRQELSEMKSKFHQATSSAPEIDRVIEETRRTPFTSRISNLRIKDSRKVKLPTYDGKGDPKNHLAAFQIAAGRIDLEQDEEDAGYCKLFSENLSGSALLWFTQLEPESIDSFKELSSAFLKQYSMFMEKATSDADLWNLTQGQNEPLRKYIAKFKEVIAKIPGVSHAAALSALRNGLWHESRFREEIIVNRPSTIQDALFRATNWMEAEEEKLSLATKHRPAKLVSGNPTKKFEPKDQKRFGVNPATNAVGKPSPNKGRYNSPNTWIRDESAYCDIHRVNGHSTKDCSVLKKHLTELWAAGELANFNIDEFVESYHKEKEDFEASNPPEKKHKPNGPGTPNTPKKRIDVIMGGSKFCRDSIRSIKRHKKSAAIQTAVGFQSSEQTHSISFDNSDTQGLTGPHDDALVITLDVANFKVTRCLIDTVSSVDLIFLSTLQRMGISKADIIGPPAPLVAFTSDTSMSLGNIKLPVLAAGVPKIVEFIVFDRPAAYNIILGTPWIYQMKAIPSTYHQCVKFPTHAGVGTIRGDQETSRSCYLMGHLVISARKLRPYFQSHPIEALTSHPLRSILHGPSQSGRLAKWAIELSEYDIEYKSRSSAKAQVLADFLTELPLDDGIFVETDSTWKLHVDGSSSKQGSGIGIRLETPTKEIIEQSIRLMFPASNNEAEYEALLAGLRLALAIGAEKIIAYCDSQLVVNQFAGDYEAKAPRMEAYLSAVKKLAGKFKEFELVRIPRGENISADALAALASTSDPELKRVIPVECISSRSILSYWCSEIAKTELKVTFGPFYSITSSREGSSQLSSPSRLFYSIEEEEQSILPVHSSTRSQRKRSSPS</sequence>
<feature type="region of interest" description="Disordered" evidence="1">
    <location>
        <begin position="1236"/>
        <end position="1264"/>
    </location>
</feature>
<dbReference type="PROSITE" id="PS50879">
    <property type="entry name" value="RNASE_H_1"/>
    <property type="match status" value="1"/>
</dbReference>
<dbReference type="Pfam" id="PF13456">
    <property type="entry name" value="RVT_3"/>
    <property type="match status" value="1"/>
</dbReference>
<dbReference type="PANTHER" id="PTHR35046">
    <property type="entry name" value="ZINC KNUCKLE (CCHC-TYPE) FAMILY PROTEIN"/>
    <property type="match status" value="1"/>
</dbReference>
<dbReference type="PANTHER" id="PTHR35046:SF9">
    <property type="entry name" value="RNA-DIRECTED DNA POLYMERASE"/>
    <property type="match status" value="1"/>
</dbReference>
<organism evidence="3 4">
    <name type="scientific">Arabidopsis thaliana x Arabidopsis arenosa</name>
    <dbReference type="NCBI Taxonomy" id="1240361"/>
    <lineage>
        <taxon>Eukaryota</taxon>
        <taxon>Viridiplantae</taxon>
        <taxon>Streptophyta</taxon>
        <taxon>Embryophyta</taxon>
        <taxon>Tracheophyta</taxon>
        <taxon>Spermatophyta</taxon>
        <taxon>Magnoliopsida</taxon>
        <taxon>eudicotyledons</taxon>
        <taxon>Gunneridae</taxon>
        <taxon>Pentapetalae</taxon>
        <taxon>rosids</taxon>
        <taxon>malvids</taxon>
        <taxon>Brassicales</taxon>
        <taxon>Brassicaceae</taxon>
        <taxon>Camelineae</taxon>
        <taxon>Arabidopsis</taxon>
    </lineage>
</organism>
<dbReference type="Pfam" id="PF17919">
    <property type="entry name" value="RT_RNaseH_2"/>
    <property type="match status" value="1"/>
</dbReference>
<evidence type="ECO:0000256" key="1">
    <source>
        <dbReference type="SAM" id="MobiDB-lite"/>
    </source>
</evidence>
<proteinExistence type="predicted"/>
<dbReference type="FunFam" id="3.30.70.270:FF:000020">
    <property type="entry name" value="Transposon Tf2-6 polyprotein-like Protein"/>
    <property type="match status" value="1"/>
</dbReference>
<accession>A0A8T1ZJ10</accession>
<feature type="region of interest" description="Disordered" evidence="1">
    <location>
        <begin position="1"/>
        <end position="101"/>
    </location>
</feature>
<dbReference type="InterPro" id="IPR056924">
    <property type="entry name" value="SH3_Tf2-1"/>
</dbReference>
<dbReference type="Proteomes" id="UP000694240">
    <property type="component" value="Chromosome 10"/>
</dbReference>
<evidence type="ECO:0000313" key="3">
    <source>
        <dbReference type="EMBL" id="KAG7559437.1"/>
    </source>
</evidence>
<keyword evidence="4" id="KW-1185">Reference proteome</keyword>
<feature type="region of interest" description="Disordered" evidence="1">
    <location>
        <begin position="1802"/>
        <end position="1834"/>
    </location>
</feature>
<evidence type="ECO:0000313" key="4">
    <source>
        <dbReference type="Proteomes" id="UP000694240"/>
    </source>
</evidence>
<dbReference type="EMBL" id="JAEFBK010000010">
    <property type="protein sequence ID" value="KAG7559437.1"/>
    <property type="molecule type" value="Genomic_DNA"/>
</dbReference>
<gene>
    <name evidence="3" type="ORF">ISN45_Aa05g010330</name>
</gene>
<feature type="region of interest" description="Disordered" evidence="1">
    <location>
        <begin position="2280"/>
        <end position="2307"/>
    </location>
</feature>